<keyword evidence="1" id="KW-0813">Transport</keyword>
<dbReference type="InterPro" id="IPR027417">
    <property type="entry name" value="P-loop_NTPase"/>
</dbReference>
<dbReference type="SUPFAM" id="SSF52540">
    <property type="entry name" value="P-loop containing nucleoside triphosphate hydrolases"/>
    <property type="match status" value="1"/>
</dbReference>
<comment type="caution">
    <text evidence="6">The sequence shown here is derived from an EMBL/GenBank/DDBJ whole genome shotgun (WGS) entry which is preliminary data.</text>
</comment>
<dbReference type="Proteomes" id="UP000431401">
    <property type="component" value="Unassembled WGS sequence"/>
</dbReference>
<keyword evidence="3 6" id="KW-0067">ATP-binding</keyword>
<dbReference type="PROSITE" id="PS50893">
    <property type="entry name" value="ABC_TRANSPORTER_2"/>
    <property type="match status" value="1"/>
</dbReference>
<gene>
    <name evidence="6" type="primary">btuD_21</name>
    <name evidence="6" type="ORF">NRB56_56950</name>
</gene>
<dbReference type="Pfam" id="PF00005">
    <property type="entry name" value="ABC_tran"/>
    <property type="match status" value="1"/>
</dbReference>
<evidence type="ECO:0000256" key="3">
    <source>
        <dbReference type="ARBA" id="ARBA00022840"/>
    </source>
</evidence>
<feature type="region of interest" description="Disordered" evidence="4">
    <location>
        <begin position="1"/>
        <end position="86"/>
    </location>
</feature>
<proteinExistence type="predicted"/>
<feature type="compositionally biased region" description="Low complexity" evidence="4">
    <location>
        <begin position="76"/>
        <end position="86"/>
    </location>
</feature>
<dbReference type="Pfam" id="PF12399">
    <property type="entry name" value="BCA_ABC_TP_C"/>
    <property type="match status" value="1"/>
</dbReference>
<dbReference type="GO" id="GO:0016887">
    <property type="term" value="F:ATP hydrolysis activity"/>
    <property type="evidence" value="ECO:0007669"/>
    <property type="project" value="InterPro"/>
</dbReference>
<dbReference type="InterPro" id="IPR003439">
    <property type="entry name" value="ABC_transporter-like_ATP-bd"/>
</dbReference>
<protein>
    <submittedName>
        <fullName evidence="6">Vitamin B12 import ATP-binding protein BtuD</fullName>
    </submittedName>
</protein>
<reference evidence="6 7" key="1">
    <citation type="submission" date="2019-10" db="EMBL/GenBank/DDBJ databases">
        <title>Nocardia macrotermitis sp. nov. and Nocardia aurantia sp. nov., isolated from the gut of fungus growing-termite Macrotermes natalensis.</title>
        <authorList>
            <person name="Benndorf R."/>
            <person name="Schwitalla J."/>
            <person name="Martin K."/>
            <person name="De Beer W."/>
            <person name="Kaster A.-K."/>
            <person name="Vollmers J."/>
            <person name="Poulsen M."/>
            <person name="Beemelmanns C."/>
        </authorList>
    </citation>
    <scope>NUCLEOTIDE SEQUENCE [LARGE SCALE GENOMIC DNA]</scope>
    <source>
        <strain evidence="6 7">RB56</strain>
    </source>
</reference>
<dbReference type="InterPro" id="IPR017781">
    <property type="entry name" value="ABC_transptr_urea_ATP-bd_UrtD"/>
</dbReference>
<evidence type="ECO:0000259" key="5">
    <source>
        <dbReference type="PROSITE" id="PS50893"/>
    </source>
</evidence>
<feature type="domain" description="ABC transporter" evidence="5">
    <location>
        <begin position="113"/>
        <end position="349"/>
    </location>
</feature>
<evidence type="ECO:0000313" key="7">
    <source>
        <dbReference type="Proteomes" id="UP000431401"/>
    </source>
</evidence>
<dbReference type="GO" id="GO:0005524">
    <property type="term" value="F:ATP binding"/>
    <property type="evidence" value="ECO:0007669"/>
    <property type="project" value="UniProtKB-KW"/>
</dbReference>
<organism evidence="6 7">
    <name type="scientific">Nocardia aurantia</name>
    <dbReference type="NCBI Taxonomy" id="2585199"/>
    <lineage>
        <taxon>Bacteria</taxon>
        <taxon>Bacillati</taxon>
        <taxon>Actinomycetota</taxon>
        <taxon>Actinomycetes</taxon>
        <taxon>Mycobacteriales</taxon>
        <taxon>Nocardiaceae</taxon>
        <taxon>Nocardia</taxon>
    </lineage>
</organism>
<dbReference type="CDD" id="cd03219">
    <property type="entry name" value="ABC_Mj1267_LivG_branched"/>
    <property type="match status" value="1"/>
</dbReference>
<dbReference type="Gene3D" id="3.40.50.300">
    <property type="entry name" value="P-loop containing nucleotide triphosphate hydrolases"/>
    <property type="match status" value="1"/>
</dbReference>
<feature type="compositionally biased region" description="Low complexity" evidence="4">
    <location>
        <begin position="18"/>
        <end position="63"/>
    </location>
</feature>
<dbReference type="AlphaFoldDB" id="A0A7K0DX34"/>
<name>A0A7K0DX34_9NOCA</name>
<accession>A0A7K0DX34</accession>
<dbReference type="InterPro" id="IPR051120">
    <property type="entry name" value="ABC_AA/LPS_Transport"/>
</dbReference>
<dbReference type="EMBL" id="WEGI01000013">
    <property type="protein sequence ID" value="MQY30097.1"/>
    <property type="molecule type" value="Genomic_DNA"/>
</dbReference>
<keyword evidence="7" id="KW-1185">Reference proteome</keyword>
<evidence type="ECO:0000256" key="2">
    <source>
        <dbReference type="ARBA" id="ARBA00022741"/>
    </source>
</evidence>
<dbReference type="PANTHER" id="PTHR45772:SF8">
    <property type="entry name" value="HIGH-AFFINITY BRANCHED-CHAIN AMINO ACID TRANSPORT ATP-BINDING PROTEIN"/>
    <property type="match status" value="1"/>
</dbReference>
<dbReference type="PANTHER" id="PTHR45772">
    <property type="entry name" value="CONSERVED COMPONENT OF ABC TRANSPORTER FOR NATURAL AMINO ACIDS-RELATED"/>
    <property type="match status" value="1"/>
</dbReference>
<dbReference type="NCBIfam" id="TIGR03411">
    <property type="entry name" value="urea_trans_UrtD"/>
    <property type="match status" value="1"/>
</dbReference>
<dbReference type="InterPro" id="IPR032823">
    <property type="entry name" value="BCA_ABC_TP_C"/>
</dbReference>
<evidence type="ECO:0000256" key="1">
    <source>
        <dbReference type="ARBA" id="ARBA00022448"/>
    </source>
</evidence>
<keyword evidence="2" id="KW-0547">Nucleotide-binding</keyword>
<feature type="compositionally biased region" description="Acidic residues" evidence="4">
    <location>
        <begin position="64"/>
        <end position="75"/>
    </location>
</feature>
<evidence type="ECO:0000256" key="4">
    <source>
        <dbReference type="SAM" id="MobiDB-lite"/>
    </source>
</evidence>
<evidence type="ECO:0000313" key="6">
    <source>
        <dbReference type="EMBL" id="MQY30097.1"/>
    </source>
</evidence>
<sequence length="368" mass="38190">MSDESVPAASDGVRADDAAGTAAAEPIPAELDTVEAAAPETVVAERAAEPTAAVIDSAEPAAAEAEEPAVPEPAEDATAPADTDSAAVAEPVVVAEAGRPTPASVRMGDSEYLEIRGLSVSFDGFKAVTDVDLTVLQGDLRFLIGPNGAGKTTLIDAITGLVPASGSAQKSGSELLGRKVHQIARLGVGRTFQTASVFEQLTVLQNLDIAAGAGRSALTLLRRRRSVLPSIEAALETTGLEALRDKPAGVLAHGQKQWLEIGMLLVQNASVLLLDEPVAGMSAEEREETGNLLRRIGTDRVVIVVEHDMDFMRAFANSVTVLAGGRVLSEGSVEHVQADRKVQEVYLGTAAAGDIYAETEEVADVGTR</sequence>
<dbReference type="GO" id="GO:0005886">
    <property type="term" value="C:plasma membrane"/>
    <property type="evidence" value="ECO:0007669"/>
    <property type="project" value="TreeGrafter"/>
</dbReference>